<name>A0A932CM61_UNCTE</name>
<reference evidence="1" key="1">
    <citation type="submission" date="2020-07" db="EMBL/GenBank/DDBJ databases">
        <title>Huge and variable diversity of episymbiotic CPR bacteria and DPANN archaea in groundwater ecosystems.</title>
        <authorList>
            <person name="He C.Y."/>
            <person name="Keren R."/>
            <person name="Whittaker M."/>
            <person name="Farag I.F."/>
            <person name="Doudna J."/>
            <person name="Cate J.H.D."/>
            <person name="Banfield J.F."/>
        </authorList>
    </citation>
    <scope>NUCLEOTIDE SEQUENCE</scope>
    <source>
        <strain evidence="1">NC_groundwater_672_Ag_B-0.1um_62_36</strain>
    </source>
</reference>
<accession>A0A932CM61</accession>
<dbReference type="InterPro" id="IPR007463">
    <property type="entry name" value="DUF507"/>
</dbReference>
<dbReference type="Proteomes" id="UP000769766">
    <property type="component" value="Unassembled WGS sequence"/>
</dbReference>
<evidence type="ECO:0000313" key="2">
    <source>
        <dbReference type="Proteomes" id="UP000769766"/>
    </source>
</evidence>
<gene>
    <name evidence="1" type="ORF">HYY20_02270</name>
</gene>
<sequence>MRLSREKINQLSKLITEGLQASGSVVFLRAPNDVRLQIVYLVTEELKLDDQVDMAVRRMLDSYSRRIVEGSREWEIEYQKRYEEEWNKRRKF</sequence>
<evidence type="ECO:0000313" key="1">
    <source>
        <dbReference type="EMBL" id="MBI2875689.1"/>
    </source>
</evidence>
<proteinExistence type="predicted"/>
<dbReference type="AlphaFoldDB" id="A0A932CM61"/>
<organism evidence="1 2">
    <name type="scientific">Tectimicrobiota bacterium</name>
    <dbReference type="NCBI Taxonomy" id="2528274"/>
    <lineage>
        <taxon>Bacteria</taxon>
        <taxon>Pseudomonadati</taxon>
        <taxon>Nitrospinota/Tectimicrobiota group</taxon>
        <taxon>Candidatus Tectimicrobiota</taxon>
    </lineage>
</organism>
<comment type="caution">
    <text evidence="1">The sequence shown here is derived from an EMBL/GenBank/DDBJ whole genome shotgun (WGS) entry which is preliminary data.</text>
</comment>
<dbReference type="Pfam" id="PF04368">
    <property type="entry name" value="DUF507"/>
    <property type="match status" value="1"/>
</dbReference>
<dbReference type="EMBL" id="JACPRF010000067">
    <property type="protein sequence ID" value="MBI2875689.1"/>
    <property type="molecule type" value="Genomic_DNA"/>
</dbReference>
<protein>
    <submittedName>
        <fullName evidence="1">DUF507 family protein</fullName>
    </submittedName>
</protein>